<sequence>MTDFQGQSTPAPGWHPDPGGQPGQRYHDGQRWTQHFVPTPPPASVPAPAVAVAVSTGGGTNHALHAVLAVLSCGLWLPIWILCAVFSTGSRSAVAVGGGNAIAHTANRRPLLVAAAVVAGLVLLGTAAENPWLFVVLAILGIAGGYGFWVLRSAQQREEAQRREQFQRDMLAERADYEDRLYQQGDPRGVHGRYLPPDHLEG</sequence>
<evidence type="ECO:0000259" key="3">
    <source>
        <dbReference type="Pfam" id="PF10708"/>
    </source>
</evidence>
<feature type="region of interest" description="Disordered" evidence="1">
    <location>
        <begin position="1"/>
        <end position="42"/>
    </location>
</feature>
<dbReference type="RefSeq" id="WP_316516125.1">
    <property type="nucleotide sequence ID" value="NZ_OY726395.1"/>
</dbReference>
<feature type="region of interest" description="Disordered" evidence="1">
    <location>
        <begin position="183"/>
        <end position="202"/>
    </location>
</feature>
<protein>
    <submittedName>
        <fullName evidence="4">DUF2510 domain-containing protein</fullName>
    </submittedName>
</protein>
<keyword evidence="2" id="KW-0812">Transmembrane</keyword>
<feature type="domain" description="DUF2510" evidence="3">
    <location>
        <begin position="12"/>
        <end position="43"/>
    </location>
</feature>
<evidence type="ECO:0000313" key="5">
    <source>
        <dbReference type="Proteomes" id="UP001190466"/>
    </source>
</evidence>
<keyword evidence="5" id="KW-1185">Reference proteome</keyword>
<name>A0ABN9NXE9_9MYCO</name>
<gene>
    <name evidence="4" type="ORF">MU0050_001803</name>
</gene>
<organism evidence="4 5">
    <name type="scientific">[Mycobacterium] wendilense</name>
    <dbReference type="NCBI Taxonomy" id="3064284"/>
    <lineage>
        <taxon>Bacteria</taxon>
        <taxon>Bacillati</taxon>
        <taxon>Actinomycetota</taxon>
        <taxon>Actinomycetes</taxon>
        <taxon>Mycobacteriales</taxon>
        <taxon>Mycobacteriaceae</taxon>
        <taxon>Mycolicibacter</taxon>
    </lineage>
</organism>
<accession>A0ABN9NXE9</accession>
<keyword evidence="2" id="KW-0472">Membrane</keyword>
<evidence type="ECO:0000256" key="1">
    <source>
        <dbReference type="SAM" id="MobiDB-lite"/>
    </source>
</evidence>
<feature type="compositionally biased region" description="Polar residues" evidence="1">
    <location>
        <begin position="1"/>
        <end position="10"/>
    </location>
</feature>
<dbReference type="InterPro" id="IPR018929">
    <property type="entry name" value="DUF2510"/>
</dbReference>
<dbReference type="Proteomes" id="UP001190466">
    <property type="component" value="Chromosome"/>
</dbReference>
<keyword evidence="2" id="KW-1133">Transmembrane helix</keyword>
<evidence type="ECO:0000256" key="2">
    <source>
        <dbReference type="SAM" id="Phobius"/>
    </source>
</evidence>
<feature type="transmembrane region" description="Helical" evidence="2">
    <location>
        <begin position="110"/>
        <end position="126"/>
    </location>
</feature>
<feature type="transmembrane region" description="Helical" evidence="2">
    <location>
        <begin position="63"/>
        <end position="89"/>
    </location>
</feature>
<proteinExistence type="predicted"/>
<evidence type="ECO:0000313" key="4">
    <source>
        <dbReference type="EMBL" id="CAJ1581925.1"/>
    </source>
</evidence>
<dbReference type="EMBL" id="OY726395">
    <property type="protein sequence ID" value="CAJ1581925.1"/>
    <property type="molecule type" value="Genomic_DNA"/>
</dbReference>
<reference evidence="4 5" key="1">
    <citation type="submission" date="2023-08" db="EMBL/GenBank/DDBJ databases">
        <authorList>
            <person name="Folkvardsen B D."/>
            <person name="Norman A."/>
        </authorList>
    </citation>
    <scope>NUCLEOTIDE SEQUENCE [LARGE SCALE GENOMIC DNA]</scope>
    <source>
        <strain evidence="4 5">Mu0050</strain>
    </source>
</reference>
<dbReference type="Pfam" id="PF10708">
    <property type="entry name" value="DUF2510"/>
    <property type="match status" value="1"/>
</dbReference>
<feature type="transmembrane region" description="Helical" evidence="2">
    <location>
        <begin position="132"/>
        <end position="151"/>
    </location>
</feature>